<dbReference type="Pfam" id="PF04828">
    <property type="entry name" value="GFA"/>
    <property type="match status" value="1"/>
</dbReference>
<evidence type="ECO:0000313" key="7">
    <source>
        <dbReference type="Proteomes" id="UP000550508"/>
    </source>
</evidence>
<dbReference type="AlphaFoldDB" id="A0A849VNQ7"/>
<comment type="similarity">
    <text evidence="1">Belongs to the Gfa family.</text>
</comment>
<dbReference type="EMBL" id="JABUMX010000002">
    <property type="protein sequence ID" value="NTS31552.1"/>
    <property type="molecule type" value="Genomic_DNA"/>
</dbReference>
<reference evidence="6 7" key="1">
    <citation type="submission" date="2020-05" db="EMBL/GenBank/DDBJ databases">
        <authorList>
            <person name="Kim M.K."/>
        </authorList>
    </citation>
    <scope>NUCLEOTIDE SEQUENCE [LARGE SCALE GENOMIC DNA]</scope>
    <source>
        <strain evidence="6 7">BT25</strain>
    </source>
</reference>
<feature type="domain" description="CENP-V/GFA" evidence="5">
    <location>
        <begin position="5"/>
        <end position="128"/>
    </location>
</feature>
<evidence type="ECO:0000256" key="2">
    <source>
        <dbReference type="ARBA" id="ARBA00022723"/>
    </source>
</evidence>
<evidence type="ECO:0000256" key="1">
    <source>
        <dbReference type="ARBA" id="ARBA00005495"/>
    </source>
</evidence>
<protein>
    <submittedName>
        <fullName evidence="6">GFA family protein</fullName>
    </submittedName>
</protein>
<keyword evidence="2" id="KW-0479">Metal-binding</keyword>
<proteinExistence type="inferred from homology"/>
<dbReference type="SUPFAM" id="SSF51316">
    <property type="entry name" value="Mss4-like"/>
    <property type="match status" value="1"/>
</dbReference>
<dbReference type="Proteomes" id="UP000550508">
    <property type="component" value="Unassembled WGS sequence"/>
</dbReference>
<keyword evidence="3" id="KW-0862">Zinc</keyword>
<gene>
    <name evidence="6" type="ORF">HQ945_09840</name>
</gene>
<accession>A0A849VNQ7</accession>
<sequence length="144" mass="15937">MRETHKGSCLCGRVHFEARGELRGVVYCHCSQCRKQSGHFYAATNVENDAISISGEENVSWYEASAFARRGFCRNCGSALFWKHRDLDHISVMAGAFEEPTSLRGACHIFVADKGDYYAIEDHLPQYEKSGGGVVVAVNETPGD</sequence>
<keyword evidence="4" id="KW-0456">Lyase</keyword>
<organism evidence="6 7">
    <name type="scientific">Phyllobacterium pellucidum</name>
    <dbReference type="NCBI Taxonomy" id="2740464"/>
    <lineage>
        <taxon>Bacteria</taxon>
        <taxon>Pseudomonadati</taxon>
        <taxon>Pseudomonadota</taxon>
        <taxon>Alphaproteobacteria</taxon>
        <taxon>Hyphomicrobiales</taxon>
        <taxon>Phyllobacteriaceae</taxon>
        <taxon>Phyllobacterium</taxon>
    </lineage>
</organism>
<comment type="caution">
    <text evidence="6">The sequence shown here is derived from an EMBL/GenBank/DDBJ whole genome shotgun (WGS) entry which is preliminary data.</text>
</comment>
<dbReference type="PANTHER" id="PTHR33337:SF40">
    <property type="entry name" value="CENP-V_GFA DOMAIN-CONTAINING PROTEIN-RELATED"/>
    <property type="match status" value="1"/>
</dbReference>
<dbReference type="GO" id="GO:0046872">
    <property type="term" value="F:metal ion binding"/>
    <property type="evidence" value="ECO:0007669"/>
    <property type="project" value="UniProtKB-KW"/>
</dbReference>
<name>A0A849VNQ7_9HYPH</name>
<dbReference type="RefSeq" id="WP_091922434.1">
    <property type="nucleotide sequence ID" value="NZ_JABUMX010000002.1"/>
</dbReference>
<evidence type="ECO:0000259" key="5">
    <source>
        <dbReference type="PROSITE" id="PS51891"/>
    </source>
</evidence>
<dbReference type="Gene3D" id="3.90.1590.10">
    <property type="entry name" value="glutathione-dependent formaldehyde- activating enzyme (gfa)"/>
    <property type="match status" value="1"/>
</dbReference>
<dbReference type="PROSITE" id="PS51891">
    <property type="entry name" value="CENP_V_GFA"/>
    <property type="match status" value="1"/>
</dbReference>
<evidence type="ECO:0000313" key="6">
    <source>
        <dbReference type="EMBL" id="NTS31552.1"/>
    </source>
</evidence>
<dbReference type="InterPro" id="IPR011057">
    <property type="entry name" value="Mss4-like_sf"/>
</dbReference>
<evidence type="ECO:0000256" key="3">
    <source>
        <dbReference type="ARBA" id="ARBA00022833"/>
    </source>
</evidence>
<dbReference type="GO" id="GO:0016846">
    <property type="term" value="F:carbon-sulfur lyase activity"/>
    <property type="evidence" value="ECO:0007669"/>
    <property type="project" value="InterPro"/>
</dbReference>
<keyword evidence="7" id="KW-1185">Reference proteome</keyword>
<dbReference type="InterPro" id="IPR006913">
    <property type="entry name" value="CENP-V/GFA"/>
</dbReference>
<evidence type="ECO:0000256" key="4">
    <source>
        <dbReference type="ARBA" id="ARBA00023239"/>
    </source>
</evidence>
<dbReference type="PANTHER" id="PTHR33337">
    <property type="entry name" value="GFA DOMAIN-CONTAINING PROTEIN"/>
    <property type="match status" value="1"/>
</dbReference>